<keyword evidence="2" id="KW-1003">Cell membrane</keyword>
<dbReference type="PANTHER" id="PTHR43370">
    <property type="entry name" value="SUGAR ABC TRANSPORTER INTEGRAL MEMBRANE PROTEIN-RELATED"/>
    <property type="match status" value="1"/>
</dbReference>
<organism evidence="7 8">
    <name type="scientific">Reyranella soli</name>
    <dbReference type="NCBI Taxonomy" id="1230389"/>
    <lineage>
        <taxon>Bacteria</taxon>
        <taxon>Pseudomonadati</taxon>
        <taxon>Pseudomonadota</taxon>
        <taxon>Alphaproteobacteria</taxon>
        <taxon>Hyphomicrobiales</taxon>
        <taxon>Reyranellaceae</taxon>
        <taxon>Reyranella</taxon>
    </lineage>
</organism>
<dbReference type="PANTHER" id="PTHR43370:SF1">
    <property type="entry name" value="GUANOSINE ABC TRANSPORTER PERMEASE PROTEIN NUPQ"/>
    <property type="match status" value="1"/>
</dbReference>
<dbReference type="GO" id="GO:0005886">
    <property type="term" value="C:plasma membrane"/>
    <property type="evidence" value="ECO:0007669"/>
    <property type="project" value="UniProtKB-SubCell"/>
</dbReference>
<evidence type="ECO:0000313" key="8">
    <source>
        <dbReference type="Proteomes" id="UP000321058"/>
    </source>
</evidence>
<name>A0A512NA85_9HYPH</name>
<feature type="transmembrane region" description="Helical" evidence="6">
    <location>
        <begin position="61"/>
        <end position="83"/>
    </location>
</feature>
<comment type="caution">
    <text evidence="7">The sequence shown here is derived from an EMBL/GenBank/DDBJ whole genome shotgun (WGS) entry which is preliminary data.</text>
</comment>
<evidence type="ECO:0000256" key="1">
    <source>
        <dbReference type="ARBA" id="ARBA00004651"/>
    </source>
</evidence>
<feature type="transmembrane region" description="Helical" evidence="6">
    <location>
        <begin position="35"/>
        <end position="55"/>
    </location>
</feature>
<feature type="transmembrane region" description="Helical" evidence="6">
    <location>
        <begin position="90"/>
        <end position="111"/>
    </location>
</feature>
<dbReference type="Proteomes" id="UP000321058">
    <property type="component" value="Unassembled WGS sequence"/>
</dbReference>
<feature type="transmembrane region" description="Helical" evidence="6">
    <location>
        <begin position="6"/>
        <end position="23"/>
    </location>
</feature>
<dbReference type="InterPro" id="IPR001851">
    <property type="entry name" value="ABC_transp_permease"/>
</dbReference>
<evidence type="ECO:0000313" key="7">
    <source>
        <dbReference type="EMBL" id="GEP55591.1"/>
    </source>
</evidence>
<evidence type="ECO:0000256" key="6">
    <source>
        <dbReference type="SAM" id="Phobius"/>
    </source>
</evidence>
<keyword evidence="5 6" id="KW-0472">Membrane</keyword>
<dbReference type="Pfam" id="PF02653">
    <property type="entry name" value="BPD_transp_2"/>
    <property type="match status" value="1"/>
</dbReference>
<accession>A0A512NA85</accession>
<gene>
    <name evidence="7" type="ORF">RSO01_27570</name>
</gene>
<comment type="subcellular location">
    <subcellularLocation>
        <location evidence="1">Cell membrane</location>
        <topology evidence="1">Multi-pass membrane protein</topology>
    </subcellularLocation>
</comment>
<evidence type="ECO:0000256" key="4">
    <source>
        <dbReference type="ARBA" id="ARBA00022989"/>
    </source>
</evidence>
<dbReference type="GO" id="GO:0022857">
    <property type="term" value="F:transmembrane transporter activity"/>
    <property type="evidence" value="ECO:0007669"/>
    <property type="project" value="InterPro"/>
</dbReference>
<feature type="transmembrane region" description="Helical" evidence="6">
    <location>
        <begin position="195"/>
        <end position="216"/>
    </location>
</feature>
<reference evidence="7 8" key="1">
    <citation type="submission" date="2019-07" db="EMBL/GenBank/DDBJ databases">
        <title>Whole genome shotgun sequence of Reyranella soli NBRC 108950.</title>
        <authorList>
            <person name="Hosoyama A."/>
            <person name="Uohara A."/>
            <person name="Ohji S."/>
            <person name="Ichikawa N."/>
        </authorList>
    </citation>
    <scope>NUCLEOTIDE SEQUENCE [LARGE SCALE GENOMIC DNA]</scope>
    <source>
        <strain evidence="7 8">NBRC 108950</strain>
    </source>
</reference>
<dbReference type="EMBL" id="BKAJ01000040">
    <property type="protein sequence ID" value="GEP55591.1"/>
    <property type="molecule type" value="Genomic_DNA"/>
</dbReference>
<dbReference type="CDD" id="cd06580">
    <property type="entry name" value="TM_PBP1_transp_TpRbsC_like"/>
    <property type="match status" value="1"/>
</dbReference>
<keyword evidence="8" id="KW-1185">Reference proteome</keyword>
<evidence type="ECO:0000256" key="3">
    <source>
        <dbReference type="ARBA" id="ARBA00022692"/>
    </source>
</evidence>
<dbReference type="AlphaFoldDB" id="A0A512NA85"/>
<sequence length="306" mass="31960">MEEMLAIFIASTLRLAMPLMLAASGELVSERAGVLNLSLEGMMLTAAFFGALGSWASGNPYLGVACAILASVVVSAVQAWLSVNLRANQLVVGIGFNILALGATTLLYRIIFGGLSREEIPGLPKLAVKGLSDLPFAGTAFFQQSVIVYVGLALIVLIWAMLNHTSFGLSVRAVGDEPRSADKAGIPVAATRWKAVLITGFMAGFAGAFISIADIHTFTENMTNGAGYLALAAVIFGGWNIGRTVAACLLFGAATALQFQLPAMGINVPTAFLLMLPYLLALLAVAGVVGRLEPPTSLTLPFQRGK</sequence>
<proteinExistence type="predicted"/>
<keyword evidence="4 6" id="KW-1133">Transmembrane helix</keyword>
<keyword evidence="3 6" id="KW-0812">Transmembrane</keyword>
<protein>
    <submittedName>
        <fullName evidence="7">ABC transporter permease</fullName>
    </submittedName>
</protein>
<feature type="transmembrane region" description="Helical" evidence="6">
    <location>
        <begin position="228"/>
        <end position="259"/>
    </location>
</feature>
<evidence type="ECO:0000256" key="5">
    <source>
        <dbReference type="ARBA" id="ARBA00023136"/>
    </source>
</evidence>
<dbReference type="RefSeq" id="WP_174825930.1">
    <property type="nucleotide sequence ID" value="NZ_BKAJ01000040.1"/>
</dbReference>
<feature type="transmembrane region" description="Helical" evidence="6">
    <location>
        <begin position="141"/>
        <end position="162"/>
    </location>
</feature>
<evidence type="ECO:0000256" key="2">
    <source>
        <dbReference type="ARBA" id="ARBA00022475"/>
    </source>
</evidence>
<feature type="transmembrane region" description="Helical" evidence="6">
    <location>
        <begin position="271"/>
        <end position="292"/>
    </location>
</feature>